<keyword evidence="4 13" id="KW-0963">Cytoplasm</keyword>
<dbReference type="InterPro" id="IPR014729">
    <property type="entry name" value="Rossmann-like_a/b/a_fold"/>
</dbReference>
<dbReference type="InterPro" id="IPR032678">
    <property type="entry name" value="tRNA-synt_1_cat_dom"/>
</dbReference>
<dbReference type="SUPFAM" id="SSF52374">
    <property type="entry name" value="Nucleotidylyl transferase"/>
    <property type="match status" value="1"/>
</dbReference>
<dbReference type="AlphaFoldDB" id="A0A1J4V6U0"/>
<dbReference type="Gene3D" id="1.20.120.1910">
    <property type="entry name" value="Cysteine-tRNA ligase, C-terminal anti-codon recognition domain"/>
    <property type="match status" value="1"/>
</dbReference>
<evidence type="ECO:0000259" key="15">
    <source>
        <dbReference type="Pfam" id="PF09190"/>
    </source>
</evidence>
<feature type="binding site" evidence="13">
    <location>
        <position position="274"/>
    </location>
    <ligand>
        <name>ATP</name>
        <dbReference type="ChEBI" id="CHEBI:30616"/>
    </ligand>
</feature>
<comment type="caution">
    <text evidence="17">The sequence shown here is derived from an EMBL/GenBank/DDBJ whole genome shotgun (WGS) entry which is preliminary data.</text>
</comment>
<keyword evidence="7 13" id="KW-0547">Nucleotide-binding</keyword>
<evidence type="ECO:0000256" key="13">
    <source>
        <dbReference type="HAMAP-Rule" id="MF_00041"/>
    </source>
</evidence>
<dbReference type="InterPro" id="IPR024909">
    <property type="entry name" value="Cys-tRNA/MSH_ligase"/>
</dbReference>
<dbReference type="InterPro" id="IPR009080">
    <property type="entry name" value="tRNAsynth_Ia_anticodon-bd"/>
</dbReference>
<feature type="short sequence motif" description="'HIGH' region" evidence="13">
    <location>
        <begin position="31"/>
        <end position="41"/>
    </location>
</feature>
<dbReference type="CDD" id="cd00672">
    <property type="entry name" value="CysRS_core"/>
    <property type="match status" value="1"/>
</dbReference>
<keyword evidence="6 13" id="KW-0479">Metal-binding</keyword>
<comment type="cofactor">
    <cofactor evidence="13">
        <name>Zn(2+)</name>
        <dbReference type="ChEBI" id="CHEBI:29105"/>
    </cofactor>
    <text evidence="13">Binds 1 zinc ion per subunit.</text>
</comment>
<evidence type="ECO:0000256" key="5">
    <source>
        <dbReference type="ARBA" id="ARBA00022598"/>
    </source>
</evidence>
<dbReference type="FunFam" id="3.40.50.620:FF:000130">
    <property type="entry name" value="Cysteine--tRNA ligase"/>
    <property type="match status" value="1"/>
</dbReference>
<evidence type="ECO:0000259" key="16">
    <source>
        <dbReference type="Pfam" id="PF23493"/>
    </source>
</evidence>
<comment type="subcellular location">
    <subcellularLocation>
        <location evidence="1 13">Cytoplasm</location>
    </subcellularLocation>
</comment>
<dbReference type="Pfam" id="PF23493">
    <property type="entry name" value="CysS_C"/>
    <property type="match status" value="1"/>
</dbReference>
<keyword evidence="5 13" id="KW-0436">Ligase</keyword>
<evidence type="ECO:0000256" key="8">
    <source>
        <dbReference type="ARBA" id="ARBA00022833"/>
    </source>
</evidence>
<evidence type="ECO:0000256" key="4">
    <source>
        <dbReference type="ARBA" id="ARBA00022490"/>
    </source>
</evidence>
<evidence type="ECO:0000256" key="2">
    <source>
        <dbReference type="ARBA" id="ARBA00005594"/>
    </source>
</evidence>
<comment type="similarity">
    <text evidence="2 13">Belongs to the class-I aminoacyl-tRNA synthetase family.</text>
</comment>
<evidence type="ECO:0000256" key="3">
    <source>
        <dbReference type="ARBA" id="ARBA00011245"/>
    </source>
</evidence>
<evidence type="ECO:0000256" key="11">
    <source>
        <dbReference type="ARBA" id="ARBA00023146"/>
    </source>
</evidence>
<feature type="short sequence motif" description="'KMSKS' region" evidence="13">
    <location>
        <begin position="271"/>
        <end position="275"/>
    </location>
</feature>
<keyword evidence="9 13" id="KW-0067">ATP-binding</keyword>
<proteinExistence type="inferred from homology"/>
<feature type="domain" description="Cysteinyl-tRNA synthetase class Ia DALR" evidence="15">
    <location>
        <begin position="354"/>
        <end position="403"/>
    </location>
</feature>
<evidence type="ECO:0000256" key="10">
    <source>
        <dbReference type="ARBA" id="ARBA00022917"/>
    </source>
</evidence>
<dbReference type="GO" id="GO:0005737">
    <property type="term" value="C:cytoplasm"/>
    <property type="evidence" value="ECO:0007669"/>
    <property type="project" value="UniProtKB-SubCell"/>
</dbReference>
<evidence type="ECO:0000313" key="17">
    <source>
        <dbReference type="EMBL" id="OIO31736.1"/>
    </source>
</evidence>
<organism evidence="17 18">
    <name type="scientific">Candidatus Nomurabacteria bacterium CG1_02_47_685</name>
    <dbReference type="NCBI Taxonomy" id="1805282"/>
    <lineage>
        <taxon>Bacteria</taxon>
        <taxon>Candidatus Nomuraibacteriota</taxon>
    </lineage>
</organism>
<dbReference type="EC" id="6.1.1.16" evidence="13"/>
<name>A0A1J4V6U0_9BACT</name>
<dbReference type="HAMAP" id="MF_00041">
    <property type="entry name" value="Cys_tRNA_synth"/>
    <property type="match status" value="1"/>
</dbReference>
<evidence type="ECO:0000256" key="7">
    <source>
        <dbReference type="ARBA" id="ARBA00022741"/>
    </source>
</evidence>
<evidence type="ECO:0000256" key="6">
    <source>
        <dbReference type="ARBA" id="ARBA00022723"/>
    </source>
</evidence>
<dbReference type="PRINTS" id="PR00983">
    <property type="entry name" value="TRNASYNTHCYS"/>
</dbReference>
<dbReference type="Gene3D" id="3.40.50.620">
    <property type="entry name" value="HUPs"/>
    <property type="match status" value="1"/>
</dbReference>
<dbReference type="GO" id="GO:0004817">
    <property type="term" value="F:cysteine-tRNA ligase activity"/>
    <property type="evidence" value="ECO:0007669"/>
    <property type="project" value="UniProtKB-UniRule"/>
</dbReference>
<dbReference type="Pfam" id="PF01406">
    <property type="entry name" value="tRNA-synt_1e"/>
    <property type="match status" value="1"/>
</dbReference>
<evidence type="ECO:0000313" key="18">
    <source>
        <dbReference type="Proteomes" id="UP000183206"/>
    </source>
</evidence>
<feature type="binding site" evidence="13">
    <location>
        <position position="214"/>
    </location>
    <ligand>
        <name>Zn(2+)</name>
        <dbReference type="ChEBI" id="CHEBI:29105"/>
    </ligand>
</feature>
<keyword evidence="8 13" id="KW-0862">Zinc</keyword>
<dbReference type="PANTHER" id="PTHR10890:SF3">
    <property type="entry name" value="CYSTEINE--TRNA LIGASE, CYTOPLASMIC"/>
    <property type="match status" value="1"/>
</dbReference>
<dbReference type="STRING" id="1805282.AUJ44_04005"/>
<evidence type="ECO:0000256" key="1">
    <source>
        <dbReference type="ARBA" id="ARBA00004496"/>
    </source>
</evidence>
<dbReference type="PANTHER" id="PTHR10890">
    <property type="entry name" value="CYSTEINYL-TRNA SYNTHETASE"/>
    <property type="match status" value="1"/>
</dbReference>
<feature type="binding site" evidence="13">
    <location>
        <position position="29"/>
    </location>
    <ligand>
        <name>Zn(2+)</name>
        <dbReference type="ChEBI" id="CHEBI:29105"/>
    </ligand>
</feature>
<dbReference type="GO" id="GO:0008270">
    <property type="term" value="F:zinc ion binding"/>
    <property type="evidence" value="ECO:0007669"/>
    <property type="project" value="UniProtKB-UniRule"/>
</dbReference>
<comment type="catalytic activity">
    <reaction evidence="12 13">
        <text>tRNA(Cys) + L-cysteine + ATP = L-cysteinyl-tRNA(Cys) + AMP + diphosphate</text>
        <dbReference type="Rhea" id="RHEA:17773"/>
        <dbReference type="Rhea" id="RHEA-COMP:9661"/>
        <dbReference type="Rhea" id="RHEA-COMP:9679"/>
        <dbReference type="ChEBI" id="CHEBI:30616"/>
        <dbReference type="ChEBI" id="CHEBI:33019"/>
        <dbReference type="ChEBI" id="CHEBI:35235"/>
        <dbReference type="ChEBI" id="CHEBI:78442"/>
        <dbReference type="ChEBI" id="CHEBI:78517"/>
        <dbReference type="ChEBI" id="CHEBI:456215"/>
        <dbReference type="EC" id="6.1.1.16"/>
    </reaction>
</comment>
<feature type="domain" description="tRNA synthetases class I catalytic" evidence="14">
    <location>
        <begin position="17"/>
        <end position="318"/>
    </location>
</feature>
<feature type="binding site" evidence="13">
    <location>
        <position position="243"/>
    </location>
    <ligand>
        <name>Zn(2+)</name>
        <dbReference type="ChEBI" id="CHEBI:29105"/>
    </ligand>
</feature>
<dbReference type="SUPFAM" id="SSF47323">
    <property type="entry name" value="Anticodon-binding domain of a subclass of class I aminoacyl-tRNA synthetases"/>
    <property type="match status" value="1"/>
</dbReference>
<dbReference type="Proteomes" id="UP000183206">
    <property type="component" value="Unassembled WGS sequence"/>
</dbReference>
<dbReference type="NCBIfam" id="TIGR00435">
    <property type="entry name" value="cysS"/>
    <property type="match status" value="1"/>
</dbReference>
<evidence type="ECO:0000256" key="12">
    <source>
        <dbReference type="ARBA" id="ARBA00047398"/>
    </source>
</evidence>
<comment type="subunit">
    <text evidence="3 13">Monomer.</text>
</comment>
<keyword evidence="10 13" id="KW-0648">Protein biosynthesis</keyword>
<reference evidence="17 18" key="1">
    <citation type="journal article" date="2016" name="Environ. Microbiol.">
        <title>Genomic resolution of a cold subsurface aquifer community provides metabolic insights for novel microbes adapted to high CO concentrations.</title>
        <authorList>
            <person name="Probst A.J."/>
            <person name="Castelle C.J."/>
            <person name="Singh A."/>
            <person name="Brown C.T."/>
            <person name="Anantharaman K."/>
            <person name="Sharon I."/>
            <person name="Hug L.A."/>
            <person name="Burstein D."/>
            <person name="Emerson J.B."/>
            <person name="Thomas B.C."/>
            <person name="Banfield J.F."/>
        </authorList>
    </citation>
    <scope>NUCLEOTIDE SEQUENCE [LARGE SCALE GENOMIC DNA]</scope>
    <source>
        <strain evidence="17">CG1_02_47_685</strain>
    </source>
</reference>
<dbReference type="InterPro" id="IPR015273">
    <property type="entry name" value="Cys-tRNA-synt_Ia_DALR"/>
</dbReference>
<dbReference type="GO" id="GO:0005524">
    <property type="term" value="F:ATP binding"/>
    <property type="evidence" value="ECO:0007669"/>
    <property type="project" value="UniProtKB-UniRule"/>
</dbReference>
<evidence type="ECO:0000259" key="14">
    <source>
        <dbReference type="Pfam" id="PF01406"/>
    </source>
</evidence>
<dbReference type="Pfam" id="PF09190">
    <property type="entry name" value="DALR_2"/>
    <property type="match status" value="1"/>
</dbReference>
<sequence length="477" mass="55159">MSIRLFNTLTRSTDTLTPLHDKEIRMYTCGPTVYNNVHIGNWRAYIFADLLKRYLKYRGYGVTHVMNVTDVDDKTIKGAHESGTTLKEYTDHYTNLFLHGLEELRIERPDTLPRVSDHIEDIITFIQKLLDRGYAYKSDGSVYFRIKKSPKYGALALLDAQELKPNASERNNRDEYEKENISDFALWKAWQESDGDMYWESSFGKGRPGWHIECSVLSTKYLGEQFDIHTGGVDLIFPHHTNEIAQTEAITEKKFVSIWLHNAHLVIDGKKMSKSLRNFFTLEDVRSMGIHPIIMRFLLIRTHFQHEIDFSRTLADEARQIFIKYATLFCELESDRSGDGWSGIDTALFTAEKEFTEALDDNLNISNALRALFELGTTINANLAKLTIEEKRKVMDRYRKFDTVTSVFIPAYEIYKKARMEKENDPKIRKLAEERQKARAAKDYATADNVRNELLAQGVAIRDIGDTGYALDVIDWI</sequence>
<protein>
    <recommendedName>
        <fullName evidence="13">Cysteine--tRNA ligase</fullName>
        <ecNumber evidence="13">6.1.1.16</ecNumber>
    </recommendedName>
    <alternativeName>
        <fullName evidence="13">Cysteinyl-tRNA synthetase</fullName>
        <shortName evidence="13">CysRS</shortName>
    </alternativeName>
</protein>
<keyword evidence="11 13" id="KW-0030">Aminoacyl-tRNA synthetase</keyword>
<feature type="domain" description="Cysteinyl-tRNA ligase anticodon binding" evidence="16">
    <location>
        <begin position="431"/>
        <end position="467"/>
    </location>
</feature>
<dbReference type="EMBL" id="MNVO01000057">
    <property type="protein sequence ID" value="OIO31736.1"/>
    <property type="molecule type" value="Genomic_DNA"/>
</dbReference>
<dbReference type="InterPro" id="IPR056411">
    <property type="entry name" value="CysS_C"/>
</dbReference>
<dbReference type="InterPro" id="IPR015803">
    <property type="entry name" value="Cys-tRNA-ligase"/>
</dbReference>
<feature type="binding site" evidence="13">
    <location>
        <position position="239"/>
    </location>
    <ligand>
        <name>Zn(2+)</name>
        <dbReference type="ChEBI" id="CHEBI:29105"/>
    </ligand>
</feature>
<dbReference type="GO" id="GO:0006423">
    <property type="term" value="P:cysteinyl-tRNA aminoacylation"/>
    <property type="evidence" value="ECO:0007669"/>
    <property type="project" value="UniProtKB-UniRule"/>
</dbReference>
<evidence type="ECO:0000256" key="9">
    <source>
        <dbReference type="ARBA" id="ARBA00022840"/>
    </source>
</evidence>
<accession>A0A1J4V6U0</accession>
<gene>
    <name evidence="13" type="primary">cysS</name>
    <name evidence="17" type="ORF">AUJ44_04005</name>
</gene>